<name>A0ABV6YL01_UNCEI</name>
<organism evidence="2 3">
    <name type="scientific">Eiseniibacteriota bacterium</name>
    <dbReference type="NCBI Taxonomy" id="2212470"/>
    <lineage>
        <taxon>Bacteria</taxon>
        <taxon>Candidatus Eiseniibacteriota</taxon>
    </lineage>
</organism>
<dbReference type="NCBIfam" id="TIGR04183">
    <property type="entry name" value="Por_Secre_tail"/>
    <property type="match status" value="1"/>
</dbReference>
<evidence type="ECO:0000313" key="3">
    <source>
        <dbReference type="Proteomes" id="UP001593833"/>
    </source>
</evidence>
<dbReference type="InterPro" id="IPR026444">
    <property type="entry name" value="Secre_tail"/>
</dbReference>
<reference evidence="2 3" key="1">
    <citation type="submission" date="2024-09" db="EMBL/GenBank/DDBJ databases">
        <authorList>
            <person name="D'Angelo T."/>
        </authorList>
    </citation>
    <scope>NUCLEOTIDE SEQUENCE [LARGE SCALE GENOMIC DNA]</scope>
    <source>
        <strain evidence="2">SAG AM-320-E07</strain>
    </source>
</reference>
<sequence length="208" mass="23046">MPVYHFDCYTYGYYGSGVVQLIPDPTVYNPFGGFRNCDDPPKQWDAALGGLGINEPGTWVCGDWYQSVCCIDDECILQNEEDCATQGGEYHHGWPSCDPNPCADSGVEEREWVRDTALLPPKPNPFTRTTLFGYHLDEAGNVKIDIFDSSGRRICELLYGQMPAGSGSVTWDGRDEAGRRVCPGTYFCRLGMGGDVASERTIVLEWSS</sequence>
<evidence type="ECO:0000313" key="2">
    <source>
        <dbReference type="EMBL" id="MFC1572997.1"/>
    </source>
</evidence>
<dbReference type="EMBL" id="JBHPKH010000059">
    <property type="protein sequence ID" value="MFC1572997.1"/>
    <property type="molecule type" value="Genomic_DNA"/>
</dbReference>
<protein>
    <submittedName>
        <fullName evidence="2">FlgD immunoglobulin-like domain containing protein</fullName>
    </submittedName>
</protein>
<evidence type="ECO:0000259" key="1">
    <source>
        <dbReference type="Pfam" id="PF13860"/>
    </source>
</evidence>
<dbReference type="Pfam" id="PF13860">
    <property type="entry name" value="FlgD_ig"/>
    <property type="match status" value="1"/>
</dbReference>
<accession>A0ABV6YL01</accession>
<dbReference type="InterPro" id="IPR025965">
    <property type="entry name" value="FlgD/Vpr_Ig-like"/>
</dbReference>
<proteinExistence type="predicted"/>
<gene>
    <name evidence="2" type="ORF">ACFL6M_05300</name>
</gene>
<comment type="caution">
    <text evidence="2">The sequence shown here is derived from an EMBL/GenBank/DDBJ whole genome shotgun (WGS) entry which is preliminary data.</text>
</comment>
<dbReference type="Proteomes" id="UP001593833">
    <property type="component" value="Unassembled WGS sequence"/>
</dbReference>
<dbReference type="Gene3D" id="2.60.40.4070">
    <property type="match status" value="1"/>
</dbReference>
<feature type="domain" description="FlgD/Vpr Ig-like" evidence="1">
    <location>
        <begin position="137"/>
        <end position="186"/>
    </location>
</feature>
<keyword evidence="3" id="KW-1185">Reference proteome</keyword>